<keyword evidence="2" id="KW-1185">Reference proteome</keyword>
<accession>A0ACC2D9V5</accession>
<proteinExistence type="predicted"/>
<evidence type="ECO:0000313" key="2">
    <source>
        <dbReference type="Proteomes" id="UP001162992"/>
    </source>
</evidence>
<evidence type="ECO:0000313" key="1">
    <source>
        <dbReference type="EMBL" id="KAJ7550986.1"/>
    </source>
</evidence>
<name>A0ACC2D9V5_DIPCM</name>
<reference evidence="2" key="1">
    <citation type="journal article" date="2024" name="Proc. Natl. Acad. Sci. U.S.A.">
        <title>Extraordinary preservation of gene collinearity over three hundred million years revealed in homosporous lycophytes.</title>
        <authorList>
            <person name="Li C."/>
            <person name="Wickell D."/>
            <person name="Kuo L.Y."/>
            <person name="Chen X."/>
            <person name="Nie B."/>
            <person name="Liao X."/>
            <person name="Peng D."/>
            <person name="Ji J."/>
            <person name="Jenkins J."/>
            <person name="Williams M."/>
            <person name="Shu S."/>
            <person name="Plott C."/>
            <person name="Barry K."/>
            <person name="Rajasekar S."/>
            <person name="Grimwood J."/>
            <person name="Han X."/>
            <person name="Sun S."/>
            <person name="Hou Z."/>
            <person name="He W."/>
            <person name="Dai G."/>
            <person name="Sun C."/>
            <person name="Schmutz J."/>
            <person name="Leebens-Mack J.H."/>
            <person name="Li F.W."/>
            <person name="Wang L."/>
        </authorList>
    </citation>
    <scope>NUCLEOTIDE SEQUENCE [LARGE SCALE GENOMIC DNA]</scope>
    <source>
        <strain evidence="2">cv. PW_Plant_1</strain>
    </source>
</reference>
<sequence>MSSFLLPSSSSPLHLQLWRRPSLCARLYRENWLIWQPKTVHLPQSKEGLGRSNGLHLLASHMNENASSYSRVVQQPQIWYFAIANAQSLMLDGAPLETVLQDGIQRAEVAGKERDVWLIFEPAFISELPGLKALNGKLKKPTAAILSTNAEWMLKVVKNNLPQAVIGKFLAPSAPVPNPLKSSLRPGDVVVGDPGVWH</sequence>
<protein>
    <submittedName>
        <fullName evidence="1">Uncharacterized protein</fullName>
    </submittedName>
</protein>
<dbReference type="EMBL" id="CM055098">
    <property type="protein sequence ID" value="KAJ7550986.1"/>
    <property type="molecule type" value="Genomic_DNA"/>
</dbReference>
<organism evidence="1 2">
    <name type="scientific">Diphasiastrum complanatum</name>
    <name type="common">Issler's clubmoss</name>
    <name type="synonym">Lycopodium complanatum</name>
    <dbReference type="NCBI Taxonomy" id="34168"/>
    <lineage>
        <taxon>Eukaryota</taxon>
        <taxon>Viridiplantae</taxon>
        <taxon>Streptophyta</taxon>
        <taxon>Embryophyta</taxon>
        <taxon>Tracheophyta</taxon>
        <taxon>Lycopodiopsida</taxon>
        <taxon>Lycopodiales</taxon>
        <taxon>Lycopodiaceae</taxon>
        <taxon>Lycopodioideae</taxon>
        <taxon>Diphasiastrum</taxon>
    </lineage>
</organism>
<dbReference type="Proteomes" id="UP001162992">
    <property type="component" value="Chromosome 7"/>
</dbReference>
<comment type="caution">
    <text evidence="1">The sequence shown here is derived from an EMBL/GenBank/DDBJ whole genome shotgun (WGS) entry which is preliminary data.</text>
</comment>
<gene>
    <name evidence="1" type="ORF">O6H91_07G128100</name>
</gene>